<evidence type="ECO:0000256" key="6">
    <source>
        <dbReference type="SAM" id="Phobius"/>
    </source>
</evidence>
<feature type="transmembrane region" description="Helical" evidence="6">
    <location>
        <begin position="428"/>
        <end position="448"/>
    </location>
</feature>
<organism evidence="7 8">
    <name type="scientific">Paralvinella palmiformis</name>
    <dbReference type="NCBI Taxonomy" id="53620"/>
    <lineage>
        <taxon>Eukaryota</taxon>
        <taxon>Metazoa</taxon>
        <taxon>Spiralia</taxon>
        <taxon>Lophotrochozoa</taxon>
        <taxon>Annelida</taxon>
        <taxon>Polychaeta</taxon>
        <taxon>Sedentaria</taxon>
        <taxon>Canalipalpata</taxon>
        <taxon>Terebellida</taxon>
        <taxon>Terebelliformia</taxon>
        <taxon>Alvinellidae</taxon>
        <taxon>Paralvinella</taxon>
    </lineage>
</organism>
<dbReference type="PANTHER" id="PTHR11040">
    <property type="entry name" value="ZINC/IRON TRANSPORTER"/>
    <property type="match status" value="1"/>
</dbReference>
<evidence type="ECO:0000313" key="8">
    <source>
        <dbReference type="Proteomes" id="UP001208570"/>
    </source>
</evidence>
<feature type="transmembrane region" description="Helical" evidence="6">
    <location>
        <begin position="611"/>
        <end position="632"/>
    </location>
</feature>
<dbReference type="Pfam" id="PF02535">
    <property type="entry name" value="Zip"/>
    <property type="match status" value="2"/>
</dbReference>
<feature type="compositionally biased region" description="Basic and acidic residues" evidence="5">
    <location>
        <begin position="131"/>
        <end position="141"/>
    </location>
</feature>
<keyword evidence="8" id="KW-1185">Reference proteome</keyword>
<keyword evidence="2 6" id="KW-0812">Transmembrane</keyword>
<evidence type="ECO:0000256" key="4">
    <source>
        <dbReference type="ARBA" id="ARBA00023136"/>
    </source>
</evidence>
<feature type="transmembrane region" description="Helical" evidence="6">
    <location>
        <begin position="219"/>
        <end position="240"/>
    </location>
</feature>
<dbReference type="AlphaFoldDB" id="A0AAD9JL30"/>
<evidence type="ECO:0000256" key="1">
    <source>
        <dbReference type="ARBA" id="ARBA00004141"/>
    </source>
</evidence>
<dbReference type="Proteomes" id="UP001208570">
    <property type="component" value="Unassembled WGS sequence"/>
</dbReference>
<feature type="transmembrane region" description="Helical" evidence="6">
    <location>
        <begin position="468"/>
        <end position="485"/>
    </location>
</feature>
<feature type="transmembrane region" description="Helical" evidence="6">
    <location>
        <begin position="51"/>
        <end position="72"/>
    </location>
</feature>
<feature type="transmembrane region" description="Helical" evidence="6">
    <location>
        <begin position="193"/>
        <end position="213"/>
    </location>
</feature>
<feature type="transmembrane region" description="Helical" evidence="6">
    <location>
        <begin position="680"/>
        <end position="699"/>
    </location>
</feature>
<dbReference type="PANTHER" id="PTHR11040:SF140">
    <property type="entry name" value="ZRT (ZRT), IRT- (IRT-) LIKE PROTEIN TRANSPORTER"/>
    <property type="match status" value="1"/>
</dbReference>
<evidence type="ECO:0000256" key="5">
    <source>
        <dbReference type="SAM" id="MobiDB-lite"/>
    </source>
</evidence>
<evidence type="ECO:0000256" key="3">
    <source>
        <dbReference type="ARBA" id="ARBA00022989"/>
    </source>
</evidence>
<reference evidence="7" key="1">
    <citation type="journal article" date="2023" name="Mol. Biol. Evol.">
        <title>Third-Generation Sequencing Reveals the Adaptive Role of the Epigenome in Three Deep-Sea Polychaetes.</title>
        <authorList>
            <person name="Perez M."/>
            <person name="Aroh O."/>
            <person name="Sun Y."/>
            <person name="Lan Y."/>
            <person name="Juniper S.K."/>
            <person name="Young C.R."/>
            <person name="Angers B."/>
            <person name="Qian P.Y."/>
        </authorList>
    </citation>
    <scope>NUCLEOTIDE SEQUENCE</scope>
    <source>
        <strain evidence="7">P08H-3</strain>
    </source>
</reference>
<feature type="transmembrane region" description="Helical" evidence="6">
    <location>
        <begin position="6"/>
        <end position="30"/>
    </location>
</feature>
<dbReference type="GO" id="GO:0005385">
    <property type="term" value="F:zinc ion transmembrane transporter activity"/>
    <property type="evidence" value="ECO:0007669"/>
    <property type="project" value="TreeGrafter"/>
</dbReference>
<feature type="compositionally biased region" description="Low complexity" evidence="5">
    <location>
        <begin position="145"/>
        <end position="155"/>
    </location>
</feature>
<dbReference type="InterPro" id="IPR003689">
    <property type="entry name" value="ZIP"/>
</dbReference>
<dbReference type="EMBL" id="JAODUP010000262">
    <property type="protein sequence ID" value="KAK2154637.1"/>
    <property type="molecule type" value="Genomic_DNA"/>
</dbReference>
<comment type="caution">
    <text evidence="7">The sequence shown here is derived from an EMBL/GenBank/DDBJ whole genome shotgun (WGS) entry which is preliminary data.</text>
</comment>
<proteinExistence type="predicted"/>
<feature type="transmembrane region" description="Helical" evidence="6">
    <location>
        <begin position="644"/>
        <end position="668"/>
    </location>
</feature>
<dbReference type="GO" id="GO:0005886">
    <property type="term" value="C:plasma membrane"/>
    <property type="evidence" value="ECO:0007669"/>
    <property type="project" value="TreeGrafter"/>
</dbReference>
<protein>
    <recommendedName>
        <fullName evidence="9">Zinc transporter ZIP1</fullName>
    </recommendedName>
</protein>
<feature type="transmembrane region" description="Helical" evidence="6">
    <location>
        <begin position="350"/>
        <end position="368"/>
    </location>
</feature>
<comment type="subcellular location">
    <subcellularLocation>
        <location evidence="1">Membrane</location>
        <topology evidence="1">Multi-pass membrane protein</topology>
    </subcellularLocation>
</comment>
<feature type="transmembrane region" description="Helical" evidence="6">
    <location>
        <begin position="585"/>
        <end position="605"/>
    </location>
</feature>
<feature type="region of interest" description="Disordered" evidence="5">
    <location>
        <begin position="122"/>
        <end position="155"/>
    </location>
</feature>
<sequence>MALWTVKVICLLLILILTVFFGLLPLIVVSRLRRRQQEETANRARPFARKLLGYLNCFSGGIFFATCFIHLFPEVIEKCNDVMRKASLDVDYPIPELLISAGFFLIMLIEHCAMSCKTRRGNVNLPGSGPPEDRIPRETDPLIRSPSASSSSATAYGNGLQERHVQRSPDSISGIQDPDHTAEDVSPIQGLRAIVVLIALSIHSLFAGLALGLETTIHSTWMLFAAISVHKSAVAFTLGLQFADTFQRACSVITYMTIFCTMSPIGISIGTAITAINQGSLALDVTSMVLQGLATGTFIYVTFFEILQKEVGAGDYGVIKPGQHGNIGPTLALIGAHRILNASIVCSNRIFYIIAAIIIDVFCLKIKSANMDAWIAKMICLFLILLLTLMFGLLPIRMVPWIRRRDNSNIRHGEQAVDVTGLRARRALGYLNCISGGVFLAVCLIHLFPEVIEKYDIVKSRRKLTISYPIPELLVSVGFFIIMLIEHGAMSWRKNSHSTRAPVMTREQAITDTEPLLIDHDTTQESYQNGSGEPVRQQSEERLADCHHSLRNSYANQYVCETLIPHHHHPGQTHKQTEQIHGIRSLILLLALSIHTIFEGLALGLETSTRAVWMLFVALAVHKSIISFMMGLQFTDTFQQTSRVLSYMLTFSIMSPIGICIGTAITAVNQGSFGLDISSMTLQGVATGTFLYVTFFEILQKELGVEDHSITKVLAIILGFVLISLTKLVES</sequence>
<name>A0AAD9JL30_9ANNE</name>
<gene>
    <name evidence="7" type="ORF">LSH36_262g02031</name>
</gene>
<feature type="transmembrane region" description="Helical" evidence="6">
    <location>
        <begin position="92"/>
        <end position="109"/>
    </location>
</feature>
<keyword evidence="4 6" id="KW-0472">Membrane</keyword>
<feature type="transmembrane region" description="Helical" evidence="6">
    <location>
        <begin position="374"/>
        <end position="396"/>
    </location>
</feature>
<accession>A0AAD9JL30</accession>
<feature type="transmembrane region" description="Helical" evidence="6">
    <location>
        <begin position="288"/>
        <end position="307"/>
    </location>
</feature>
<evidence type="ECO:0000256" key="2">
    <source>
        <dbReference type="ARBA" id="ARBA00022692"/>
    </source>
</evidence>
<evidence type="ECO:0000313" key="7">
    <source>
        <dbReference type="EMBL" id="KAK2154637.1"/>
    </source>
</evidence>
<keyword evidence="3 6" id="KW-1133">Transmembrane helix</keyword>
<feature type="transmembrane region" description="Helical" evidence="6">
    <location>
        <begin position="711"/>
        <end position="729"/>
    </location>
</feature>
<evidence type="ECO:0008006" key="9">
    <source>
        <dbReference type="Google" id="ProtNLM"/>
    </source>
</evidence>
<feature type="transmembrane region" description="Helical" evidence="6">
    <location>
        <begin position="252"/>
        <end position="276"/>
    </location>
</feature>